<evidence type="ECO:0000256" key="3">
    <source>
        <dbReference type="ARBA" id="ARBA00022741"/>
    </source>
</evidence>
<evidence type="ECO:0000256" key="5">
    <source>
        <dbReference type="ARBA" id="ARBA00022840"/>
    </source>
</evidence>
<dbReference type="Proteomes" id="UP000292082">
    <property type="component" value="Unassembled WGS sequence"/>
</dbReference>
<evidence type="ECO:0000256" key="7">
    <source>
        <dbReference type="RuleBase" id="RU366032"/>
    </source>
</evidence>
<dbReference type="EC" id="2.7.11.-" evidence="7"/>
<keyword evidence="2 7" id="KW-0808">Transferase</keyword>
<dbReference type="Pfam" id="PF02518">
    <property type="entry name" value="HATPase_c"/>
    <property type="match status" value="1"/>
</dbReference>
<dbReference type="Gene3D" id="3.30.565.10">
    <property type="entry name" value="Histidine kinase-like ATPase, C-terminal domain"/>
    <property type="match status" value="1"/>
</dbReference>
<comment type="subcellular location">
    <subcellularLocation>
        <location evidence="7">Mitochondrion matrix</location>
    </subcellularLocation>
</comment>
<dbReference type="InterPro" id="IPR018955">
    <property type="entry name" value="BCDHK/PDK_N"/>
</dbReference>
<evidence type="ECO:0000256" key="6">
    <source>
        <dbReference type="ARBA" id="ARBA00023128"/>
    </source>
</evidence>
<feature type="domain" description="Histidine kinase/HSP90-like ATPase" evidence="8">
    <location>
        <begin position="289"/>
        <end position="448"/>
    </location>
</feature>
<keyword evidence="11" id="KW-1185">Reference proteome</keyword>
<evidence type="ECO:0000256" key="2">
    <source>
        <dbReference type="ARBA" id="ARBA00022679"/>
    </source>
</evidence>
<dbReference type="PANTHER" id="PTHR11947">
    <property type="entry name" value="PYRUVATE DEHYDROGENASE KINASE"/>
    <property type="match status" value="1"/>
</dbReference>
<reference evidence="10 11" key="1">
    <citation type="submission" date="2019-01" db="EMBL/GenBank/DDBJ databases">
        <title>Draft genome sequences of three monokaryotic isolates of the white-rot basidiomycete fungus Dichomitus squalens.</title>
        <authorList>
            <consortium name="DOE Joint Genome Institute"/>
            <person name="Lopez S.C."/>
            <person name="Andreopoulos B."/>
            <person name="Pangilinan J."/>
            <person name="Lipzen A."/>
            <person name="Riley R."/>
            <person name="Ahrendt S."/>
            <person name="Ng V."/>
            <person name="Barry K."/>
            <person name="Daum C."/>
            <person name="Grigoriev I.V."/>
            <person name="Hilden K.S."/>
            <person name="Makela M.R."/>
            <person name="de Vries R.P."/>
        </authorList>
    </citation>
    <scope>NUCLEOTIDE SEQUENCE [LARGE SCALE GENOMIC DNA]</scope>
    <source>
        <strain evidence="10 11">CBS 464.89</strain>
    </source>
</reference>
<dbReference type="AlphaFoldDB" id="A0A4Q9PWT4"/>
<evidence type="ECO:0000313" key="10">
    <source>
        <dbReference type="EMBL" id="TBU59081.1"/>
    </source>
</evidence>
<dbReference type="GO" id="GO:0005759">
    <property type="term" value="C:mitochondrial matrix"/>
    <property type="evidence" value="ECO:0007669"/>
    <property type="project" value="UniProtKB-SubCell"/>
</dbReference>
<name>A0A4Q9PWT4_9APHY</name>
<dbReference type="GO" id="GO:0004740">
    <property type="term" value="F:pyruvate dehydrogenase (acetyl-transferring) kinase activity"/>
    <property type="evidence" value="ECO:0007669"/>
    <property type="project" value="TreeGrafter"/>
</dbReference>
<keyword evidence="3 7" id="KW-0547">Nucleotide-binding</keyword>
<feature type="domain" description="Branched-chain alpha-ketoacid dehydrogenase kinase/Pyruvate dehydrogenase kinase N-terminal" evidence="9">
    <location>
        <begin position="74"/>
        <end position="233"/>
    </location>
</feature>
<dbReference type="InterPro" id="IPR039028">
    <property type="entry name" value="BCKD/PDK"/>
</dbReference>
<comment type="similarity">
    <text evidence="1 7">Belongs to the PDK/BCKDK protein kinase family.</text>
</comment>
<evidence type="ECO:0000259" key="8">
    <source>
        <dbReference type="Pfam" id="PF02518"/>
    </source>
</evidence>
<sequence>MTWRISPPHTRQLARTVCSRTTSGRVYSATARPAILYLHELHLCRPCGVRDVSTAVHFYQNRQLEAFASKPATRLTLRQLVFFGKSMNEERLIKSANYVRTELPIRIAHRLRDMQALPYVVVTQEGIAKVYELYWNAFDKFRRYPQINTLQENNAFCDFVANLLKDHKSVIPNLSLGMSLSSPYLLPDRLDSFMRRMLVSRISRRVLAEHHIALTRQVNSHEGSHVRDNVGIITTALDVKECIVRCARFLQQRPYHSGEDSLDAPLSNAPWPEVEIEGHMNTKFAYIREHLEYIVFELLKNAFRATRLKHPTTQVLPPVHATVVASDNNVCLRISDQGGGLLSPEIKSPSDLFSFSHVRNATRLEDTRLGALRTVSSSTRGMTATVSEQIGTLQPDAHGEISPDPVDPYPRIGMGLPMSNIYATYFGGSLDLVSMDGYGTDVFVRLPKLVGHQSRGHRAVVAQSTRRLSVTQVITAVLYSWSALVCTAALCLPRVFFHRKPALTSHNRCSM</sequence>
<dbReference type="Pfam" id="PF10436">
    <property type="entry name" value="BCDHK_Adom3"/>
    <property type="match status" value="1"/>
</dbReference>
<proteinExistence type="inferred from homology"/>
<dbReference type="Gene3D" id="1.20.140.20">
    <property type="entry name" value="Alpha-ketoacid/pyruvate dehydrogenase kinase, N-terminal domain"/>
    <property type="match status" value="1"/>
</dbReference>
<keyword evidence="4 7" id="KW-0418">Kinase</keyword>
<protein>
    <recommendedName>
        <fullName evidence="7">Protein-serine/threonine kinase</fullName>
        <ecNumber evidence="7">2.7.11.-</ecNumber>
    </recommendedName>
</protein>
<dbReference type="InterPro" id="IPR036784">
    <property type="entry name" value="AK/P_DHK_N_sf"/>
</dbReference>
<organism evidence="10 11">
    <name type="scientific">Dichomitus squalens</name>
    <dbReference type="NCBI Taxonomy" id="114155"/>
    <lineage>
        <taxon>Eukaryota</taxon>
        <taxon>Fungi</taxon>
        <taxon>Dikarya</taxon>
        <taxon>Basidiomycota</taxon>
        <taxon>Agaricomycotina</taxon>
        <taxon>Agaricomycetes</taxon>
        <taxon>Polyporales</taxon>
        <taxon>Polyporaceae</taxon>
        <taxon>Dichomitus</taxon>
    </lineage>
</organism>
<dbReference type="GO" id="GO:0005524">
    <property type="term" value="F:ATP binding"/>
    <property type="evidence" value="ECO:0007669"/>
    <property type="project" value="UniProtKB-UniRule"/>
</dbReference>
<dbReference type="SUPFAM" id="SSF55874">
    <property type="entry name" value="ATPase domain of HSP90 chaperone/DNA topoisomerase II/histidine kinase"/>
    <property type="match status" value="1"/>
</dbReference>
<evidence type="ECO:0000256" key="1">
    <source>
        <dbReference type="ARBA" id="ARBA00006155"/>
    </source>
</evidence>
<dbReference type="SUPFAM" id="SSF69012">
    <property type="entry name" value="alpha-ketoacid dehydrogenase kinase, N-terminal domain"/>
    <property type="match status" value="1"/>
</dbReference>
<dbReference type="EMBL" id="ML145117">
    <property type="protein sequence ID" value="TBU59081.1"/>
    <property type="molecule type" value="Genomic_DNA"/>
</dbReference>
<dbReference type="GO" id="GO:0010906">
    <property type="term" value="P:regulation of glucose metabolic process"/>
    <property type="evidence" value="ECO:0007669"/>
    <property type="project" value="TreeGrafter"/>
</dbReference>
<gene>
    <name evidence="10" type="ORF">BD310DRAFT_925633</name>
</gene>
<keyword evidence="6 7" id="KW-0496">Mitochondrion</keyword>
<dbReference type="InterPro" id="IPR036890">
    <property type="entry name" value="HATPase_C_sf"/>
</dbReference>
<keyword evidence="5 7" id="KW-0067">ATP-binding</keyword>
<accession>A0A4Q9PWT4</accession>
<dbReference type="InterPro" id="IPR003594">
    <property type="entry name" value="HATPase_dom"/>
</dbReference>
<evidence type="ECO:0000313" key="11">
    <source>
        <dbReference type="Proteomes" id="UP000292082"/>
    </source>
</evidence>
<dbReference type="STRING" id="114155.A0A4Q9PWT4"/>
<evidence type="ECO:0000256" key="4">
    <source>
        <dbReference type="ARBA" id="ARBA00022777"/>
    </source>
</evidence>
<evidence type="ECO:0000259" key="9">
    <source>
        <dbReference type="Pfam" id="PF10436"/>
    </source>
</evidence>
<dbReference type="PANTHER" id="PTHR11947:SF25">
    <property type="entry name" value="[PYRUVATE DEHYDROGENASE (ACETYL-TRANSFERRING)] KINASE 2, MITOCHONDRIAL"/>
    <property type="match status" value="1"/>
</dbReference>